<sequence>MVVKCGFSAATGQKGRGYQKSPGDLPLFYQVLFPDIKLTMHVKANDLTTQSRKVLRFLSQRLPTQISKSEAVASFSKLAYGSLTTSGHRGVQFGRRFQGRNLAENSATVGKSCIVLLHAVGVQRQLRADKGGSSRMKSMEVAEAERIRRGRSAKAASQGGQTVDFGEVTSRVTECRGKTANVQNVANEKQDQNGKNRKKQYAKTHRQPMSVQLIGVVLTALDAHAGDDRFVATEHQPAPPTQIQHLY</sequence>
<name>A0A0V1CVF1_TRIBR</name>
<proteinExistence type="predicted"/>
<evidence type="ECO:0000256" key="1">
    <source>
        <dbReference type="SAM" id="MobiDB-lite"/>
    </source>
</evidence>
<feature type="compositionally biased region" description="Basic residues" evidence="1">
    <location>
        <begin position="195"/>
        <end position="206"/>
    </location>
</feature>
<dbReference type="AlphaFoldDB" id="A0A0V1CVF1"/>
<dbReference type="EMBL" id="JYDI01000092">
    <property type="protein sequence ID" value="KRY53122.1"/>
    <property type="molecule type" value="Genomic_DNA"/>
</dbReference>
<evidence type="ECO:0000313" key="2">
    <source>
        <dbReference type="EMBL" id="KRY53122.1"/>
    </source>
</evidence>
<gene>
    <name evidence="2" type="ORF">T03_7189</name>
</gene>
<reference evidence="2 3" key="1">
    <citation type="submission" date="2015-01" db="EMBL/GenBank/DDBJ databases">
        <title>Evolution of Trichinella species and genotypes.</title>
        <authorList>
            <person name="Korhonen P.K."/>
            <person name="Edoardo P."/>
            <person name="Giuseppe L.R."/>
            <person name="Gasser R.B."/>
        </authorList>
    </citation>
    <scope>NUCLEOTIDE SEQUENCE [LARGE SCALE GENOMIC DNA]</scope>
    <source>
        <strain evidence="2">ISS120</strain>
    </source>
</reference>
<keyword evidence="3" id="KW-1185">Reference proteome</keyword>
<evidence type="ECO:0000313" key="3">
    <source>
        <dbReference type="Proteomes" id="UP000054653"/>
    </source>
</evidence>
<comment type="caution">
    <text evidence="2">The sequence shown here is derived from an EMBL/GenBank/DDBJ whole genome shotgun (WGS) entry which is preliminary data.</text>
</comment>
<dbReference type="OrthoDB" id="5920640at2759"/>
<feature type="region of interest" description="Disordered" evidence="1">
    <location>
        <begin position="185"/>
        <end position="206"/>
    </location>
</feature>
<dbReference type="Proteomes" id="UP000054653">
    <property type="component" value="Unassembled WGS sequence"/>
</dbReference>
<organism evidence="2 3">
    <name type="scientific">Trichinella britovi</name>
    <name type="common">Parasitic roundworm</name>
    <dbReference type="NCBI Taxonomy" id="45882"/>
    <lineage>
        <taxon>Eukaryota</taxon>
        <taxon>Metazoa</taxon>
        <taxon>Ecdysozoa</taxon>
        <taxon>Nematoda</taxon>
        <taxon>Enoplea</taxon>
        <taxon>Dorylaimia</taxon>
        <taxon>Trichinellida</taxon>
        <taxon>Trichinellidae</taxon>
        <taxon>Trichinella</taxon>
    </lineage>
</organism>
<protein>
    <submittedName>
        <fullName evidence="2">Uncharacterized protein</fullName>
    </submittedName>
</protein>
<accession>A0A0V1CVF1</accession>